<accession>A0ACC0K5M2</accession>
<keyword evidence="2" id="KW-1185">Reference proteome</keyword>
<evidence type="ECO:0000313" key="1">
    <source>
        <dbReference type="EMBL" id="KAI8431767.1"/>
    </source>
</evidence>
<dbReference type="Proteomes" id="UP001064048">
    <property type="component" value="Chromosome 30"/>
</dbReference>
<organism evidence="1 2">
    <name type="scientific">Choristoneura fumiferana</name>
    <name type="common">Spruce budworm moth</name>
    <name type="synonym">Archips fumiferana</name>
    <dbReference type="NCBI Taxonomy" id="7141"/>
    <lineage>
        <taxon>Eukaryota</taxon>
        <taxon>Metazoa</taxon>
        <taxon>Ecdysozoa</taxon>
        <taxon>Arthropoda</taxon>
        <taxon>Hexapoda</taxon>
        <taxon>Insecta</taxon>
        <taxon>Pterygota</taxon>
        <taxon>Neoptera</taxon>
        <taxon>Endopterygota</taxon>
        <taxon>Lepidoptera</taxon>
        <taxon>Glossata</taxon>
        <taxon>Ditrysia</taxon>
        <taxon>Tortricoidea</taxon>
        <taxon>Tortricidae</taxon>
        <taxon>Tortricinae</taxon>
        <taxon>Choristoneura</taxon>
    </lineage>
</organism>
<name>A0ACC0K5M2_CHOFU</name>
<gene>
    <name evidence="1" type="ORF">MSG28_016196</name>
</gene>
<reference evidence="1 2" key="1">
    <citation type="journal article" date="2022" name="Genome Biol. Evol.">
        <title>The Spruce Budworm Genome: Reconstructing the Evolutionary History of Antifreeze Proteins.</title>
        <authorList>
            <person name="Beliveau C."/>
            <person name="Gagne P."/>
            <person name="Picq S."/>
            <person name="Vernygora O."/>
            <person name="Keeling C.I."/>
            <person name="Pinkney K."/>
            <person name="Doucet D."/>
            <person name="Wen F."/>
            <person name="Johnston J.S."/>
            <person name="Maaroufi H."/>
            <person name="Boyle B."/>
            <person name="Laroche J."/>
            <person name="Dewar K."/>
            <person name="Juretic N."/>
            <person name="Blackburn G."/>
            <person name="Nisole A."/>
            <person name="Brunet B."/>
            <person name="Brandao M."/>
            <person name="Lumley L."/>
            <person name="Duan J."/>
            <person name="Quan G."/>
            <person name="Lucarotti C.J."/>
            <person name="Roe A.D."/>
            <person name="Sperling F.A.H."/>
            <person name="Levesque R.C."/>
            <person name="Cusson M."/>
        </authorList>
    </citation>
    <scope>NUCLEOTIDE SEQUENCE [LARGE SCALE GENOMIC DNA]</scope>
    <source>
        <strain evidence="1">Glfc:IPQL:Cfum</strain>
    </source>
</reference>
<proteinExistence type="predicted"/>
<comment type="caution">
    <text evidence="1">The sequence shown here is derived from an EMBL/GenBank/DDBJ whole genome shotgun (WGS) entry which is preliminary data.</text>
</comment>
<evidence type="ECO:0000313" key="2">
    <source>
        <dbReference type="Proteomes" id="UP001064048"/>
    </source>
</evidence>
<dbReference type="EMBL" id="CM046130">
    <property type="protein sequence ID" value="KAI8431767.1"/>
    <property type="molecule type" value="Genomic_DNA"/>
</dbReference>
<sequence length="1428" mass="159135">MEDMEARLAALQEQYAALQDRLSNQPTPDPTTSHPPAPTAIHKVAVRLPPFWTDKPAVWFAQAEAQFILSGITQDTTKYNHIISQLDTRLAAEVEDIITNPPKDGAYQLLKTELVRRLSQSDAERVRKLTGKEELGDRRPTQFLRHLKSLSGKTPDLVMLKQLWLSRLPNHVQAILTSHSELTLEKLAELADSIMELSPGNPLVHSTMSMPRPLNQPQPFSHHPPVAFQAAPAQSAQTPPAITTEWLLGLATKVDLLCQQMSVSAIGQQRKLQRQSVAAATDCLPVGRRLFVTDKNTKCRFLLDTGSDLCCYPKHRLTGHRVATDYDLSAANGTCIKTYGTLQLHLDLGLNKLFKWNFVIADVDIAIIGSDFLAYYNLLPDCRGKKLLDGNTGMSTPAPLSTGEQSSVKAVATKNCPFLKLLSEFPDITRPPGTIRARKHNTEHHITTTDGPPVSCRPRRLGPQKLAAAKKEFGEMVQCGTARPSKSPWSSPLHMAQKRDATWRPCGDYRALNSRTIPDRYPVRHIGDFNQAIAGCTIFSSIDLIKAYQQIPVFEADIEKTAITTPFGMFEFPYMTFGLRNAGQTFQRFIDEVTQGLDFTYSYVDDILVFSRNAEQHVEHLRTLFQRLQDYGVVVNPSKCHLGADQLVFLGYHISAEGTRPPPERIQALQDYPLPKTIQGLRRFLGMINYYRRFLPHAAELQAPLIDALAATKDKGAKPFPWTPELEQCFEACKVSLANATVLAHPVGSAPLALFTDASGTQVGACLQQRINDAWQPIAFFSKKLTAAQSEWPAYYRELLAVYESVQHFRHILEAQHATVYTDHKPLVYAFTQRREKLPPAQLNQLSFISQFTTDIVHVPGQDNVVADAMSRIEAISLEEDYVALAASQETDDELASLRRSNGSSLKLEQVCIPGTDCILICDVSTGKPRPFLTAPYRRAAFNKLHGLSHPGARVTSKLVGDRYVWPGMNKDCHEWVRHCVPCQRSKVTRHVSTPLGHFDTPSSRLRHVHLDIIGPLPPCNGYNYCLTAVDRSTRWPEVWPMTTMTAEAVADTFISGWISRFGVPTVVTTDQGRQFESSLFQRLMHLHATTRMRTTSYHPQANGMVERLHRQLKAALMCHGDSWVRALPLVLLGMRTALKEDIGSSAAELLYGEPLRLPGELLVPPTATERPTDLADYVSQLRERMAHFRPAPASRHGRQAIFVFKELSSATHAFLREDAVRRPLQPPYSGPYRILRMRDKTATLHIRGREVEVSSDRLKPAHVVAEEPADPARPAANCGPPTITPAPPSSHSSPPVTLNPPATPPMPVVSPHASTAPPQAEYSTRLSPLVWSFISPWGGDVALLSDQQRRRIIPPLLLSLSVHHGLNRPINAHARLAVDVDWPVTTRWPMELEVRLSRTGEEPWGFRLLGGADFDMPLTVVKVSSLN</sequence>
<protein>
    <submittedName>
        <fullName evidence="1">Uncharacterized protein</fullName>
    </submittedName>
</protein>